<organism evidence="4 5">
    <name type="scientific">Huiozyma naganishii (strain ATCC MYA-139 / BCRC 22969 / CBS 8797 / KCTC 17520 / NBRC 10181 / NCYC 3082 / Yp74L-3)</name>
    <name type="common">Yeast</name>
    <name type="synonym">Kazachstania naganishii</name>
    <dbReference type="NCBI Taxonomy" id="1071383"/>
    <lineage>
        <taxon>Eukaryota</taxon>
        <taxon>Fungi</taxon>
        <taxon>Dikarya</taxon>
        <taxon>Ascomycota</taxon>
        <taxon>Saccharomycotina</taxon>
        <taxon>Saccharomycetes</taxon>
        <taxon>Saccharomycetales</taxon>
        <taxon>Saccharomycetaceae</taxon>
        <taxon>Huiozyma</taxon>
    </lineage>
</organism>
<gene>
    <name evidence="4" type="primary">KNAG0A03240</name>
    <name evidence="4" type="ordered locus">KNAG_0A03240</name>
</gene>
<dbReference type="STRING" id="1071383.J7S3J6"/>
<dbReference type="GO" id="GO:0004725">
    <property type="term" value="F:protein tyrosine phosphatase activity"/>
    <property type="evidence" value="ECO:0007669"/>
    <property type="project" value="InterPro"/>
</dbReference>
<dbReference type="OrthoDB" id="6058203at2759"/>
<dbReference type="GeneID" id="34523646"/>
<keyword evidence="5" id="KW-1185">Reference proteome</keyword>
<comment type="similarity">
    <text evidence="1">Belongs to the protein-tyrosine phosphatase family. Non-receptor class subfamily.</text>
</comment>
<accession>J7S3J6</accession>
<dbReference type="InterPro" id="IPR016130">
    <property type="entry name" value="Tyr_Pase_AS"/>
</dbReference>
<dbReference type="InterPro" id="IPR029021">
    <property type="entry name" value="Prot-tyrosine_phosphatase-like"/>
</dbReference>
<dbReference type="RefSeq" id="XP_022462257.1">
    <property type="nucleotide sequence ID" value="XM_022607564.1"/>
</dbReference>
<dbReference type="AlphaFoldDB" id="J7S3J6"/>
<evidence type="ECO:0000256" key="1">
    <source>
        <dbReference type="ARBA" id="ARBA00009649"/>
    </source>
</evidence>
<dbReference type="InterPro" id="IPR000242">
    <property type="entry name" value="PTP_cat"/>
</dbReference>
<dbReference type="HOGENOM" id="CLU_009242_0_0_1"/>
<dbReference type="InterPro" id="IPR050348">
    <property type="entry name" value="Protein-Tyr_Phosphatase"/>
</dbReference>
<dbReference type="InterPro" id="IPR003595">
    <property type="entry name" value="Tyr_Pase_cat"/>
</dbReference>
<dbReference type="Gene3D" id="3.90.190.10">
    <property type="entry name" value="Protein tyrosine phosphatase superfamily"/>
    <property type="match status" value="1"/>
</dbReference>
<dbReference type="InterPro" id="IPR000387">
    <property type="entry name" value="Tyr_Pase_dom"/>
</dbReference>
<reference evidence="4 5" key="1">
    <citation type="journal article" date="2011" name="Proc. Natl. Acad. Sci. U.S.A.">
        <title>Evolutionary erosion of yeast sex chromosomes by mating-type switching accidents.</title>
        <authorList>
            <person name="Gordon J.L."/>
            <person name="Armisen D."/>
            <person name="Proux-Wera E."/>
            <person name="Oheigeartaigh S.S."/>
            <person name="Byrne K.P."/>
            <person name="Wolfe K.H."/>
        </authorList>
    </citation>
    <scope>NUCLEOTIDE SEQUENCE [LARGE SCALE GENOMIC DNA]</scope>
    <source>
        <strain evidence="5">ATCC MYA-139 / BCRC 22969 / CBS 8797 / CCRC 22969 / KCTC 17520 / NBRC 10181 / NCYC 3082</strain>
    </source>
</reference>
<dbReference type="PROSITE" id="PS00383">
    <property type="entry name" value="TYR_PHOSPHATASE_1"/>
    <property type="match status" value="1"/>
</dbReference>
<dbReference type="Proteomes" id="UP000006310">
    <property type="component" value="Chromosome 1"/>
</dbReference>
<name>J7S3J6_HUIN7</name>
<sequence length="677" mass="78528">MAGKMLSHSIETLALTGATAVTHVISDNAVLESQTKDRLDARNANGYVDLKTSLEPIKQGSIIFNCRNDVLALSKLLSPQESSQCEILQVLIPLRTTDCTSTSFDQLFFNEANRDHCLNLLLNCYTFYFFDGESTLSECNVKTFQVIEQFYSFVSTMMPDKVPQMNMILLEKRRDTYVPKRHRNFNLTIKLPEKPKQSSDAFVQSIKQDFIPYTDNFLRENFRLPSLLRHPGSFEKNTRLPNWLQILINNKDELSVLNYAWKGFTLLEQLELDRIKSCFPESEPEQFSPITLTSKGIKGICLMNSKGDFNIYSLSSLQRQYKHRKKKIQYPLGNRYTSRNRSVEHLKQKPRNLRISIPLSCTDFTSAENGSPSSSDSEVLQTPYYEYKIDKAIQSFSKNRYFNILPYEHSRVKLANGDDYLNANYLEMPQINSDFRYIATQAPLENTIHDFWQMVHSENVKVIVSLNSTEELKLKKWNLYWNDKNDNIIERDVQLITTYKDLLNFEGCTLRIFQMNAKGSDEKTPPKTVYHLQYSNWLDSCGIKIQDFLLLYKIKNHLIYNDRKFIESLASKKGCQYLQQNIHPTSTGMLRQSALLVHCSAGCGRTGVFITLDFLLNLFQNELNTGNMIDVWNMNQDLIFIIVNELRRRRLSMVQNFAQYITCYDGVIDYFTRSISS</sequence>
<feature type="domain" description="Tyrosine specific protein phosphatases" evidence="3">
    <location>
        <begin position="563"/>
        <end position="661"/>
    </location>
</feature>
<dbReference type="Pfam" id="PF00102">
    <property type="entry name" value="Y_phosphatase"/>
    <property type="match status" value="1"/>
</dbReference>
<evidence type="ECO:0000259" key="2">
    <source>
        <dbReference type="PROSITE" id="PS50055"/>
    </source>
</evidence>
<dbReference type="SUPFAM" id="SSF52799">
    <property type="entry name" value="(Phosphotyrosine protein) phosphatases II"/>
    <property type="match status" value="1"/>
</dbReference>
<dbReference type="KEGG" id="kng:KNAG_0A03240"/>
<dbReference type="PRINTS" id="PR00700">
    <property type="entry name" value="PRTYPHPHTASE"/>
</dbReference>
<protein>
    <submittedName>
        <fullName evidence="4">Uncharacterized protein</fullName>
    </submittedName>
</protein>
<dbReference type="PANTHER" id="PTHR19134:SF561">
    <property type="entry name" value="PROTEIN TYROSINE PHOSPHATASE 36E, ISOFORM A"/>
    <property type="match status" value="1"/>
</dbReference>
<dbReference type="PANTHER" id="PTHR19134">
    <property type="entry name" value="RECEPTOR-TYPE TYROSINE-PROTEIN PHOSPHATASE"/>
    <property type="match status" value="1"/>
</dbReference>
<evidence type="ECO:0000259" key="3">
    <source>
        <dbReference type="PROSITE" id="PS50056"/>
    </source>
</evidence>
<proteinExistence type="inferred from homology"/>
<evidence type="ECO:0000313" key="4">
    <source>
        <dbReference type="EMBL" id="CCK68011.1"/>
    </source>
</evidence>
<dbReference type="EMBL" id="HE978314">
    <property type="protein sequence ID" value="CCK68011.1"/>
    <property type="molecule type" value="Genomic_DNA"/>
</dbReference>
<dbReference type="eggNOG" id="KOG0789">
    <property type="taxonomic scope" value="Eukaryota"/>
</dbReference>
<dbReference type="PROSITE" id="PS50055">
    <property type="entry name" value="TYR_PHOSPHATASE_PTP"/>
    <property type="match status" value="1"/>
</dbReference>
<dbReference type="SMART" id="SM00404">
    <property type="entry name" value="PTPc_motif"/>
    <property type="match status" value="1"/>
</dbReference>
<dbReference type="PROSITE" id="PS50056">
    <property type="entry name" value="TYR_PHOSPHATASE_2"/>
    <property type="match status" value="1"/>
</dbReference>
<evidence type="ECO:0000313" key="5">
    <source>
        <dbReference type="Proteomes" id="UP000006310"/>
    </source>
</evidence>
<dbReference type="SMART" id="SM00194">
    <property type="entry name" value="PTPc"/>
    <property type="match status" value="1"/>
</dbReference>
<feature type="domain" description="Tyrosine-protein phosphatase" evidence="2">
    <location>
        <begin position="398"/>
        <end position="670"/>
    </location>
</feature>
<reference evidence="5" key="2">
    <citation type="submission" date="2012-08" db="EMBL/GenBank/DDBJ databases">
        <title>Genome sequence of Kazachstania naganishii.</title>
        <authorList>
            <person name="Gordon J.L."/>
            <person name="Armisen D."/>
            <person name="Proux-Wera E."/>
            <person name="OhEigeartaigh S.S."/>
            <person name="Byrne K.P."/>
            <person name="Wolfe K.H."/>
        </authorList>
    </citation>
    <scope>NUCLEOTIDE SEQUENCE [LARGE SCALE GENOMIC DNA]</scope>
    <source>
        <strain evidence="5">ATCC MYA-139 / BCRC 22969 / CBS 8797 / CCRC 22969 / KCTC 17520 / NBRC 10181 / NCYC 3082</strain>
    </source>
</reference>